<feature type="compositionally biased region" description="Basic and acidic residues" evidence="5">
    <location>
        <begin position="489"/>
        <end position="498"/>
    </location>
</feature>
<dbReference type="OrthoDB" id="10068192at2759"/>
<dbReference type="PANTHER" id="PTHR28664:SF4">
    <property type="entry name" value="TIGHT JUNCTION-ASSOCIATED PROTEIN 1"/>
    <property type="match status" value="1"/>
</dbReference>
<evidence type="ECO:0000313" key="6">
    <source>
        <dbReference type="EMBL" id="EEB10855.1"/>
    </source>
</evidence>
<dbReference type="Proteomes" id="UP000009046">
    <property type="component" value="Unassembled WGS sequence"/>
</dbReference>
<evidence type="ECO:0008006" key="9">
    <source>
        <dbReference type="Google" id="ProtNLM"/>
    </source>
</evidence>
<accession>E0VBU9</accession>
<reference evidence="6" key="1">
    <citation type="submission" date="2007-04" db="EMBL/GenBank/DDBJ databases">
        <title>Annotation of Pediculus humanus corporis strain USDA.</title>
        <authorList>
            <person name="Kirkness E."/>
            <person name="Hannick L."/>
            <person name="Hass B."/>
            <person name="Bruggner R."/>
            <person name="Lawson D."/>
            <person name="Bidwell S."/>
            <person name="Joardar V."/>
            <person name="Caler E."/>
            <person name="Walenz B."/>
            <person name="Inman J."/>
            <person name="Schobel S."/>
            <person name="Galinsky K."/>
            <person name="Amedeo P."/>
            <person name="Strausberg R."/>
        </authorList>
    </citation>
    <scope>NUCLEOTIDE SEQUENCE</scope>
    <source>
        <strain evidence="6">USDA</strain>
    </source>
</reference>
<dbReference type="STRING" id="121224.E0VBU9"/>
<dbReference type="KEGG" id="phu:Phum_PHUM073060"/>
<evidence type="ECO:0000256" key="4">
    <source>
        <dbReference type="SAM" id="Coils"/>
    </source>
</evidence>
<keyword evidence="8" id="KW-1185">Reference proteome</keyword>
<evidence type="ECO:0000313" key="7">
    <source>
        <dbReference type="EnsemblMetazoa" id="PHUM073060-PA"/>
    </source>
</evidence>
<evidence type="ECO:0000256" key="1">
    <source>
        <dbReference type="ARBA" id="ARBA00004170"/>
    </source>
</evidence>
<evidence type="ECO:0000256" key="2">
    <source>
        <dbReference type="ARBA" id="ARBA00022553"/>
    </source>
</evidence>
<feature type="coiled-coil region" evidence="4">
    <location>
        <begin position="76"/>
        <end position="142"/>
    </location>
</feature>
<dbReference type="InParanoid" id="E0VBU9"/>
<feature type="region of interest" description="Disordered" evidence="5">
    <location>
        <begin position="468"/>
        <end position="498"/>
    </location>
</feature>
<dbReference type="InterPro" id="IPR043441">
    <property type="entry name" value="Tjap1/BEGAIN"/>
</dbReference>
<dbReference type="HOGENOM" id="CLU_037556_0_0_1"/>
<gene>
    <name evidence="7" type="primary">8231254</name>
    <name evidence="6" type="ORF">Phum_PHUM073060</name>
</gene>
<evidence type="ECO:0000313" key="8">
    <source>
        <dbReference type="Proteomes" id="UP000009046"/>
    </source>
</evidence>
<name>E0VBU9_PEDHC</name>
<dbReference type="CTD" id="8231254"/>
<sequence>MAQGVKCTECGCSCKGKTDQGALHLHVEIENLKQKLVERENHIMRMETNFLTEVDKNPNGEYAALAEELLTWQDKYSRLYEAHKRVQKVNQNLEDKLLKIVDKCETEKGILTKDIATLEQKLSEANANMVWLKEENERNRNDVNLAIQLLQCKPSNFVPQKFESLPLDLQQKVKLYMSNKKKCGEGNNQPKHEMKTIKVPIPTFPPTAMFYSVNKSSDQKSGKPVDIVSAAIMAKILEEREKERQNIKHCRTCVCPLQKLFTDQSCQTEDLLFSSICTDSGHLILDNHNVFGNSKNQILKIETYQSQSPSVSSAILIERTCVPIDNNNTVNNNNYNNNPIKNVEENSDLLTPKKNDLLKLNVGRNRYHSSKLSRGVNRNLCNTKKDKLEEVGARNSEIYMDGSVRFSDSNPLNNKDVAIDVEQDLIKNTTKSGPRRCSVSVQMNSSNILLDNMTCFFPVLGNQQPPHPYALVHRSRSTSDSGSSNDENIESRPTETRI</sequence>
<proteinExistence type="predicted"/>
<dbReference type="GeneID" id="8231254"/>
<dbReference type="VEuPathDB" id="VectorBase:PHUM073060"/>
<comment type="subcellular location">
    <subcellularLocation>
        <location evidence="1">Membrane</location>
        <topology evidence="1">Peripheral membrane protein</topology>
    </subcellularLocation>
</comment>
<dbReference type="eggNOG" id="ENOG502QRZ1">
    <property type="taxonomic scope" value="Eukaryota"/>
</dbReference>
<dbReference type="PANTHER" id="PTHR28664">
    <property type="entry name" value="TIGHT JUNCTION-ASSOCIATED PROTEIN 1"/>
    <property type="match status" value="1"/>
</dbReference>
<organism>
    <name type="scientific">Pediculus humanus subsp. corporis</name>
    <name type="common">Body louse</name>
    <dbReference type="NCBI Taxonomy" id="121224"/>
    <lineage>
        <taxon>Eukaryota</taxon>
        <taxon>Metazoa</taxon>
        <taxon>Ecdysozoa</taxon>
        <taxon>Arthropoda</taxon>
        <taxon>Hexapoda</taxon>
        <taxon>Insecta</taxon>
        <taxon>Pterygota</taxon>
        <taxon>Neoptera</taxon>
        <taxon>Paraneoptera</taxon>
        <taxon>Psocodea</taxon>
        <taxon>Troctomorpha</taxon>
        <taxon>Phthiraptera</taxon>
        <taxon>Anoplura</taxon>
        <taxon>Pediculidae</taxon>
        <taxon>Pediculus</taxon>
    </lineage>
</organism>
<dbReference type="EMBL" id="AAZO01000879">
    <property type="status" value="NOT_ANNOTATED_CDS"/>
    <property type="molecule type" value="Genomic_DNA"/>
</dbReference>
<keyword evidence="4" id="KW-0175">Coiled coil</keyword>
<evidence type="ECO:0000256" key="5">
    <source>
        <dbReference type="SAM" id="MobiDB-lite"/>
    </source>
</evidence>
<dbReference type="EnsemblMetazoa" id="PHUM073060-RA">
    <property type="protein sequence ID" value="PHUM073060-PA"/>
    <property type="gene ID" value="PHUM073060"/>
</dbReference>
<evidence type="ECO:0000256" key="3">
    <source>
        <dbReference type="ARBA" id="ARBA00023136"/>
    </source>
</evidence>
<dbReference type="AlphaFoldDB" id="E0VBU9"/>
<dbReference type="RefSeq" id="XP_002423593.1">
    <property type="nucleotide sequence ID" value="XM_002423548.1"/>
</dbReference>
<reference evidence="6" key="2">
    <citation type="submission" date="2007-04" db="EMBL/GenBank/DDBJ databases">
        <title>The genome of the human body louse.</title>
        <authorList>
            <consortium name="The Human Body Louse Genome Consortium"/>
            <person name="Kirkness E."/>
            <person name="Walenz B."/>
            <person name="Hass B."/>
            <person name="Bruggner R."/>
            <person name="Strausberg R."/>
        </authorList>
    </citation>
    <scope>NUCLEOTIDE SEQUENCE</scope>
    <source>
        <strain evidence="6">USDA</strain>
    </source>
</reference>
<dbReference type="GO" id="GO:0016020">
    <property type="term" value="C:membrane"/>
    <property type="evidence" value="ECO:0007669"/>
    <property type="project" value="UniProtKB-SubCell"/>
</dbReference>
<keyword evidence="3" id="KW-0472">Membrane</keyword>
<reference evidence="7" key="3">
    <citation type="submission" date="2020-05" db="UniProtKB">
        <authorList>
            <consortium name="EnsemblMetazoa"/>
        </authorList>
    </citation>
    <scope>IDENTIFICATION</scope>
    <source>
        <strain evidence="7">USDA</strain>
    </source>
</reference>
<keyword evidence="2" id="KW-0597">Phosphoprotein</keyword>
<protein>
    <recommendedName>
        <fullName evidence="9">Tight junction-associated protein 1</fullName>
    </recommendedName>
</protein>
<dbReference type="EMBL" id="DS235042">
    <property type="protein sequence ID" value="EEB10855.1"/>
    <property type="molecule type" value="Genomic_DNA"/>
</dbReference>